<proteinExistence type="predicted"/>
<keyword evidence="2" id="KW-1185">Reference proteome</keyword>
<dbReference type="AlphaFoldDB" id="A0A9P6CDI0"/>
<dbReference type="EMBL" id="MU150387">
    <property type="protein sequence ID" value="KAF9457089.1"/>
    <property type="molecule type" value="Genomic_DNA"/>
</dbReference>
<dbReference type="Proteomes" id="UP000807353">
    <property type="component" value="Unassembled WGS sequence"/>
</dbReference>
<evidence type="ECO:0000313" key="2">
    <source>
        <dbReference type="Proteomes" id="UP000807353"/>
    </source>
</evidence>
<protein>
    <submittedName>
        <fullName evidence="1">Uncharacterized protein</fullName>
    </submittedName>
</protein>
<organism evidence="1 2">
    <name type="scientific">Collybia nuda</name>
    <dbReference type="NCBI Taxonomy" id="64659"/>
    <lineage>
        <taxon>Eukaryota</taxon>
        <taxon>Fungi</taxon>
        <taxon>Dikarya</taxon>
        <taxon>Basidiomycota</taxon>
        <taxon>Agaricomycotina</taxon>
        <taxon>Agaricomycetes</taxon>
        <taxon>Agaricomycetidae</taxon>
        <taxon>Agaricales</taxon>
        <taxon>Tricholomatineae</taxon>
        <taxon>Clitocybaceae</taxon>
        <taxon>Collybia</taxon>
    </lineage>
</organism>
<evidence type="ECO:0000313" key="1">
    <source>
        <dbReference type="EMBL" id="KAF9457089.1"/>
    </source>
</evidence>
<reference evidence="1" key="1">
    <citation type="submission" date="2020-11" db="EMBL/GenBank/DDBJ databases">
        <authorList>
            <consortium name="DOE Joint Genome Institute"/>
            <person name="Ahrendt S."/>
            <person name="Riley R."/>
            <person name="Andreopoulos W."/>
            <person name="Labutti K."/>
            <person name="Pangilinan J."/>
            <person name="Ruiz-Duenas F.J."/>
            <person name="Barrasa J.M."/>
            <person name="Sanchez-Garcia M."/>
            <person name="Camarero S."/>
            <person name="Miyauchi S."/>
            <person name="Serrano A."/>
            <person name="Linde D."/>
            <person name="Babiker R."/>
            <person name="Drula E."/>
            <person name="Ayuso-Fernandez I."/>
            <person name="Pacheco R."/>
            <person name="Padilla G."/>
            <person name="Ferreira P."/>
            <person name="Barriuso J."/>
            <person name="Kellner H."/>
            <person name="Castanera R."/>
            <person name="Alfaro M."/>
            <person name="Ramirez L."/>
            <person name="Pisabarro A.G."/>
            <person name="Kuo A."/>
            <person name="Tritt A."/>
            <person name="Lipzen A."/>
            <person name="He G."/>
            <person name="Yan M."/>
            <person name="Ng V."/>
            <person name="Cullen D."/>
            <person name="Martin F."/>
            <person name="Rosso M.-N."/>
            <person name="Henrissat B."/>
            <person name="Hibbett D."/>
            <person name="Martinez A.T."/>
            <person name="Grigoriev I.V."/>
        </authorList>
    </citation>
    <scope>NUCLEOTIDE SEQUENCE</scope>
    <source>
        <strain evidence="1">CBS 247.69</strain>
    </source>
</reference>
<accession>A0A9P6CDI0</accession>
<sequence length="62" mass="6774">LATSKSSGTVPSPLVDLALVETVCKSVSLLATICCKYIPVMTYRPCFVYTFSTPLVYNLVLR</sequence>
<comment type="caution">
    <text evidence="1">The sequence shown here is derived from an EMBL/GenBank/DDBJ whole genome shotgun (WGS) entry which is preliminary data.</text>
</comment>
<name>A0A9P6CDI0_9AGAR</name>
<gene>
    <name evidence="1" type="ORF">BDZ94DRAFT_1274062</name>
</gene>
<feature type="non-terminal residue" evidence="1">
    <location>
        <position position="1"/>
    </location>
</feature>